<proteinExistence type="predicted"/>
<sequence>PLGLFQPPTRRHRGQWPTAEEKGFLTLVSQRTEVGLSTRGTEDFRPLLRPDSNDGERTSVDEATGRFRCFEADGGGRGHARGGMAERAALGHWTEACGAGALGRGPCKAPVLSTMPPTATPATATAAFVSKQKSAPKTAYKLWLTPQTSSGTSSNKTTHPTVKNVLKVTLFIENGDGVAFANNNQIHVNANYLGTYKGYLRREFNGVLYHKMTYIWQWDGNGQTSVRLIEGIADFVRLKANYIPSHWVQPGQGDRWDQRSDFTARFLEYYDGQRNGFVIELNKKMRSGYNAGYFV</sequence>
<protein>
    <submittedName>
        <fullName evidence="1">Uncharacterized protein</fullName>
    </submittedName>
</protein>
<dbReference type="InterPro" id="IPR007541">
    <property type="entry name" value="Uncharacterised_BSP"/>
</dbReference>
<name>A0A7J9CSM3_GOSGO</name>
<dbReference type="Pfam" id="PF04450">
    <property type="entry name" value="BSP"/>
    <property type="match status" value="1"/>
</dbReference>
<dbReference type="PANTHER" id="PTHR33321">
    <property type="match status" value="1"/>
</dbReference>
<accession>A0A7J9CSM3</accession>
<dbReference type="OrthoDB" id="891726at2759"/>
<reference evidence="1 2" key="1">
    <citation type="journal article" date="2019" name="Genome Biol. Evol.">
        <title>Insights into the evolution of the New World diploid cottons (Gossypium, subgenus Houzingenia) based on genome sequencing.</title>
        <authorList>
            <person name="Grover C.E."/>
            <person name="Arick M.A. 2nd"/>
            <person name="Thrash A."/>
            <person name="Conover J.L."/>
            <person name="Sanders W.S."/>
            <person name="Peterson D.G."/>
            <person name="Frelichowski J.E."/>
            <person name="Scheffler J.A."/>
            <person name="Scheffler B.E."/>
            <person name="Wendel J.F."/>
        </authorList>
    </citation>
    <scope>NUCLEOTIDE SEQUENCE [LARGE SCALE GENOMIC DNA]</scope>
    <source>
        <strain evidence="1">5</strain>
        <tissue evidence="1">Leaf</tissue>
    </source>
</reference>
<comment type="caution">
    <text evidence="1">The sequence shown here is derived from an EMBL/GenBank/DDBJ whole genome shotgun (WGS) entry which is preliminary data.</text>
</comment>
<gene>
    <name evidence="1" type="ORF">Gogos_000403</name>
</gene>
<feature type="non-terminal residue" evidence="1">
    <location>
        <position position="295"/>
    </location>
</feature>
<dbReference type="Proteomes" id="UP000593579">
    <property type="component" value="Unassembled WGS sequence"/>
</dbReference>
<organism evidence="1 2">
    <name type="scientific">Gossypium gossypioides</name>
    <name type="common">Mexican cotton</name>
    <name type="synonym">Selera gossypioides</name>
    <dbReference type="NCBI Taxonomy" id="34282"/>
    <lineage>
        <taxon>Eukaryota</taxon>
        <taxon>Viridiplantae</taxon>
        <taxon>Streptophyta</taxon>
        <taxon>Embryophyta</taxon>
        <taxon>Tracheophyta</taxon>
        <taxon>Spermatophyta</taxon>
        <taxon>Magnoliopsida</taxon>
        <taxon>eudicotyledons</taxon>
        <taxon>Gunneridae</taxon>
        <taxon>Pentapetalae</taxon>
        <taxon>rosids</taxon>
        <taxon>malvids</taxon>
        <taxon>Malvales</taxon>
        <taxon>Malvaceae</taxon>
        <taxon>Malvoideae</taxon>
        <taxon>Gossypium</taxon>
    </lineage>
</organism>
<evidence type="ECO:0000313" key="1">
    <source>
        <dbReference type="EMBL" id="MBA0751483.1"/>
    </source>
</evidence>
<dbReference type="AlphaFoldDB" id="A0A7J9CSM3"/>
<keyword evidence="2" id="KW-1185">Reference proteome</keyword>
<dbReference type="EMBL" id="JABEZY010000013">
    <property type="protein sequence ID" value="MBA0751483.1"/>
    <property type="molecule type" value="Genomic_DNA"/>
</dbReference>
<evidence type="ECO:0000313" key="2">
    <source>
        <dbReference type="Proteomes" id="UP000593579"/>
    </source>
</evidence>
<dbReference type="PANTHER" id="PTHR33321:SF12">
    <property type="entry name" value="PLANT BASIC SECRETORY PROTEIN (BSP) FAMILY PROTEIN"/>
    <property type="match status" value="1"/>
</dbReference>